<proteinExistence type="predicted"/>
<keyword evidence="2" id="KW-1185">Reference proteome</keyword>
<dbReference type="AlphaFoldDB" id="A0A9P6ZWT6"/>
<organism evidence="1 2">
    <name type="scientific">Suillus placidus</name>
    <dbReference type="NCBI Taxonomy" id="48579"/>
    <lineage>
        <taxon>Eukaryota</taxon>
        <taxon>Fungi</taxon>
        <taxon>Dikarya</taxon>
        <taxon>Basidiomycota</taxon>
        <taxon>Agaricomycotina</taxon>
        <taxon>Agaricomycetes</taxon>
        <taxon>Agaricomycetidae</taxon>
        <taxon>Boletales</taxon>
        <taxon>Suillineae</taxon>
        <taxon>Suillaceae</taxon>
        <taxon>Suillus</taxon>
    </lineage>
</organism>
<feature type="non-terminal residue" evidence="1">
    <location>
        <position position="1"/>
    </location>
</feature>
<dbReference type="Proteomes" id="UP000714275">
    <property type="component" value="Unassembled WGS sequence"/>
</dbReference>
<dbReference type="OrthoDB" id="3263156at2759"/>
<evidence type="ECO:0000313" key="1">
    <source>
        <dbReference type="EMBL" id="KAG1777597.1"/>
    </source>
</evidence>
<sequence length="58" mass="6692">YRELMRVTCQWRQLKAYKWNGFGHDPELLKPGELALFCLAYPQSGINIPSGPEENPDL</sequence>
<gene>
    <name evidence="1" type="ORF">EV702DRAFT_969561</name>
</gene>
<evidence type="ECO:0000313" key="2">
    <source>
        <dbReference type="Proteomes" id="UP000714275"/>
    </source>
</evidence>
<comment type="caution">
    <text evidence="1">The sequence shown here is derived from an EMBL/GenBank/DDBJ whole genome shotgun (WGS) entry which is preliminary data.</text>
</comment>
<accession>A0A9P6ZWT6</accession>
<dbReference type="EMBL" id="JABBWD010000020">
    <property type="protein sequence ID" value="KAG1777597.1"/>
    <property type="molecule type" value="Genomic_DNA"/>
</dbReference>
<name>A0A9P6ZWT6_9AGAM</name>
<protein>
    <submittedName>
        <fullName evidence="1">Uncharacterized protein</fullName>
    </submittedName>
</protein>
<reference evidence="1" key="1">
    <citation type="journal article" date="2020" name="New Phytol.">
        <title>Comparative genomics reveals dynamic genome evolution in host specialist ectomycorrhizal fungi.</title>
        <authorList>
            <person name="Lofgren L.A."/>
            <person name="Nguyen N.H."/>
            <person name="Vilgalys R."/>
            <person name="Ruytinx J."/>
            <person name="Liao H.L."/>
            <person name="Branco S."/>
            <person name="Kuo A."/>
            <person name="LaButti K."/>
            <person name="Lipzen A."/>
            <person name="Andreopoulos W."/>
            <person name="Pangilinan J."/>
            <person name="Riley R."/>
            <person name="Hundley H."/>
            <person name="Na H."/>
            <person name="Barry K."/>
            <person name="Grigoriev I.V."/>
            <person name="Stajich J.E."/>
            <person name="Kennedy P.G."/>
        </authorList>
    </citation>
    <scope>NUCLEOTIDE SEQUENCE</scope>
    <source>
        <strain evidence="1">DOB743</strain>
    </source>
</reference>